<proteinExistence type="predicted"/>
<dbReference type="RefSeq" id="WP_030032045.1">
    <property type="nucleotide sequence ID" value="NZ_BA000058.1"/>
</dbReference>
<dbReference type="EMBL" id="BA000058">
    <property type="protein sequence ID" value="BAO04951.1"/>
    <property type="molecule type" value="Genomic_DNA"/>
</dbReference>
<reference evidence="1" key="1">
    <citation type="submission" date="2013-10" db="EMBL/GenBank/DDBJ databases">
        <title>Draft genome sequence of Clostridium botulinum type B strain Osaka05.</title>
        <authorList>
            <person name="Sakaguchi Y."/>
            <person name="Hosomi K."/>
            <person name="Uchiyama J."/>
            <person name="Ogura Y."/>
            <person name="Sakaguchi M."/>
            <person name="Kohda T."/>
            <person name="Mukamoto M."/>
            <person name="Misawa N."/>
            <person name="Matsuzaki S."/>
            <person name="Hayashi T."/>
            <person name="Kozaki S."/>
        </authorList>
    </citation>
    <scope>NUCLEOTIDE SEQUENCE</scope>
    <source>
        <strain evidence="1">Osaka05</strain>
    </source>
</reference>
<evidence type="ECO:0000313" key="1">
    <source>
        <dbReference type="EMBL" id="BAO04951.1"/>
    </source>
</evidence>
<organism evidence="1">
    <name type="scientific">Clostridium botulinum B str. Osaka05</name>
    <dbReference type="NCBI Taxonomy" id="1407017"/>
    <lineage>
        <taxon>Bacteria</taxon>
        <taxon>Bacillati</taxon>
        <taxon>Bacillota</taxon>
        <taxon>Clostridia</taxon>
        <taxon>Eubacteriales</taxon>
        <taxon>Clostridiaceae</taxon>
        <taxon>Clostridium</taxon>
    </lineage>
</organism>
<dbReference type="Proteomes" id="UP000054164">
    <property type="component" value="Unassembled WGS sequence"/>
</dbReference>
<sequence length="97" mass="11413">MTNIEIQDIITKAIDLKKQISEGIKENIYGQHEELCMSLDKYEEILGDITHIDYMLIANLENEKIDLNYWTNELTKLRQDKTNIINKLKGIVNLYNK</sequence>
<dbReference type="HOGENOM" id="CLU_2341774_0_0_9"/>
<accession>A0A060N395</accession>
<gene>
    <name evidence="1" type="ORF">CBO05P1_232</name>
</gene>
<protein>
    <submittedName>
        <fullName evidence="1">Uncharacterized protein</fullName>
    </submittedName>
</protein>
<name>A0A060N395_CLOBO</name>
<dbReference type="AlphaFoldDB" id="A0A060N395"/>